<reference evidence="1 2" key="1">
    <citation type="journal article" date="2018" name="Sci. Rep.">
        <title>Genomic signatures of local adaptation to the degree of environmental predictability in rotifers.</title>
        <authorList>
            <person name="Franch-Gras L."/>
            <person name="Hahn C."/>
            <person name="Garcia-Roger E.M."/>
            <person name="Carmona M.J."/>
            <person name="Serra M."/>
            <person name="Gomez A."/>
        </authorList>
    </citation>
    <scope>NUCLEOTIDE SEQUENCE [LARGE SCALE GENOMIC DNA]</scope>
    <source>
        <strain evidence="1">HYR1</strain>
    </source>
</reference>
<evidence type="ECO:0000313" key="1">
    <source>
        <dbReference type="EMBL" id="RNA17283.1"/>
    </source>
</evidence>
<keyword evidence="2" id="KW-1185">Reference proteome</keyword>
<proteinExistence type="predicted"/>
<dbReference type="Proteomes" id="UP000276133">
    <property type="component" value="Unassembled WGS sequence"/>
</dbReference>
<organism evidence="1 2">
    <name type="scientific">Brachionus plicatilis</name>
    <name type="common">Marine rotifer</name>
    <name type="synonym">Brachionus muelleri</name>
    <dbReference type="NCBI Taxonomy" id="10195"/>
    <lineage>
        <taxon>Eukaryota</taxon>
        <taxon>Metazoa</taxon>
        <taxon>Spiralia</taxon>
        <taxon>Gnathifera</taxon>
        <taxon>Rotifera</taxon>
        <taxon>Eurotatoria</taxon>
        <taxon>Monogononta</taxon>
        <taxon>Pseudotrocha</taxon>
        <taxon>Ploima</taxon>
        <taxon>Brachionidae</taxon>
        <taxon>Brachionus</taxon>
    </lineage>
</organism>
<dbReference type="AlphaFoldDB" id="A0A3M7R148"/>
<dbReference type="EMBL" id="REGN01004477">
    <property type="protein sequence ID" value="RNA17283.1"/>
    <property type="molecule type" value="Genomic_DNA"/>
</dbReference>
<sequence>MPGRSICNIIFDIYLCTQILIIIDNVRQSQKNQAEMLKTKNVNIGDFIALTIPDVDKGLSETHNIICRIIDVSVFIFGLVFPYYEKNKKTGKQERLFNLLQNLRVVTFPNNKHYIRLETRSENSVSESSIFANVDGKL</sequence>
<protein>
    <submittedName>
        <fullName evidence="1">Uncharacterized protein</fullName>
    </submittedName>
</protein>
<gene>
    <name evidence="1" type="ORF">BpHYR1_023942</name>
</gene>
<evidence type="ECO:0000313" key="2">
    <source>
        <dbReference type="Proteomes" id="UP000276133"/>
    </source>
</evidence>
<comment type="caution">
    <text evidence="1">The sequence shown here is derived from an EMBL/GenBank/DDBJ whole genome shotgun (WGS) entry which is preliminary data.</text>
</comment>
<accession>A0A3M7R148</accession>
<name>A0A3M7R148_BRAPC</name>